<name>A0A1J1CD96_CALAY</name>
<evidence type="ECO:0008006" key="3">
    <source>
        <dbReference type="Google" id="ProtNLM"/>
    </source>
</evidence>
<dbReference type="Gene3D" id="2.60.40.10">
    <property type="entry name" value="Immunoglobulins"/>
    <property type="match status" value="1"/>
</dbReference>
<dbReference type="Proteomes" id="UP000183868">
    <property type="component" value="Chromosome"/>
</dbReference>
<dbReference type="InterPro" id="IPR013783">
    <property type="entry name" value="Ig-like_fold"/>
</dbReference>
<organism evidence="1 2">
    <name type="scientific">Caldithrix abyssi DSM 13497</name>
    <dbReference type="NCBI Taxonomy" id="880073"/>
    <lineage>
        <taxon>Bacteria</taxon>
        <taxon>Pseudomonadati</taxon>
        <taxon>Calditrichota</taxon>
        <taxon>Calditrichia</taxon>
        <taxon>Calditrichales</taxon>
        <taxon>Calditrichaceae</taxon>
        <taxon>Caldithrix</taxon>
    </lineage>
</organism>
<dbReference type="Pfam" id="PF07610">
    <property type="entry name" value="DUF1573"/>
    <property type="match status" value="1"/>
</dbReference>
<gene>
    <name evidence="1" type="ORF">Cabys_3789</name>
</gene>
<evidence type="ECO:0000313" key="1">
    <source>
        <dbReference type="EMBL" id="APF20534.1"/>
    </source>
</evidence>
<evidence type="ECO:0000313" key="2">
    <source>
        <dbReference type="Proteomes" id="UP000183868"/>
    </source>
</evidence>
<accession>A0A1J1CD96</accession>
<dbReference type="AlphaFoldDB" id="A0A1J1CD96"/>
<sequence>MILGVVQISNLNAQDSTKVSGPVITASEKVFDFGQVPENAVVSHVFVLKNQGSDSLRIQRIKSG</sequence>
<proteinExistence type="predicted"/>
<reference evidence="1 2" key="1">
    <citation type="submission" date="2016-11" db="EMBL/GenBank/DDBJ databases">
        <title>Genomic analysis of Caldithrix abyssi and proposal of a novel bacterial phylum Caldithrichaeota.</title>
        <authorList>
            <person name="Kublanov I."/>
            <person name="Sigalova O."/>
            <person name="Gavrilov S."/>
            <person name="Lebedinsky A."/>
            <person name="Ivanova N."/>
            <person name="Daum C."/>
            <person name="Reddy T."/>
            <person name="Klenk H.P."/>
            <person name="Goker M."/>
            <person name="Reva O."/>
            <person name="Miroshnichenko M."/>
            <person name="Kyprides N."/>
            <person name="Woyke T."/>
            <person name="Gelfand M."/>
        </authorList>
    </citation>
    <scope>NUCLEOTIDE SEQUENCE [LARGE SCALE GENOMIC DNA]</scope>
    <source>
        <strain evidence="1 2">LF13</strain>
    </source>
</reference>
<dbReference type="InterPro" id="IPR011467">
    <property type="entry name" value="DUF1573"/>
</dbReference>
<protein>
    <recommendedName>
        <fullName evidence="3">DUF1573 domain-containing protein</fullName>
    </recommendedName>
</protein>
<dbReference type="KEGG" id="caby:Cabys_3789"/>
<dbReference type="EMBL" id="CP018099">
    <property type="protein sequence ID" value="APF20534.1"/>
    <property type="molecule type" value="Genomic_DNA"/>
</dbReference>